<name>A0AAD6VPR7_9AGAR</name>
<dbReference type="AlphaFoldDB" id="A0AAD6VPR7"/>
<sequence length="552" mass="60581">MPCRRAQAIAGALATRTLTTRALPKLKVQPAPTLKLLEATAAFVPQVFADDPRQLQEWNRILSAALADIRSSNPRPLRLVVCGTGTGAHDLVTALLEQPFASDAEQTQTLRERWAAAPPDQTSLTIEYGNLATEGSLPLHLAYLDQFPVPLQVVEAADPAMLQTADVGVLVTRLDELHSLTITRPDTLVVLDIDETDFHRRASTSTSTAPRGKYLFVSPSQALSALTALRNSLATPEAVQRYQASILASRMPTVIQSLHTILASFEDTSMLRNRTALAQVRSALAACSAAIRDAKAELNRLSAGVSDLDALVEGELVKVHRDVLGRPDDHAVDRALSKSTSRMKGKIDYMSKWHRSMWTVDEITTNVTQIVWRVWCTDLEKELVFHAGRLQHMQRIFTDRTFDLLAPSNTRALHSPILDNALRQLTTAPDFPVRPSTLTEPFSACSRLILDVPTARLHVSGQRALLGMGGAIATGMGISWAGYFGYSANLEPGTAVATGMLVALLGVHWASWRWKKGMKRWWDDFMRVAGGLKQDVTVRGGQTFLVFLIAFK</sequence>
<accession>A0AAD6VPR7</accession>
<reference evidence="2" key="1">
    <citation type="submission" date="2023-03" db="EMBL/GenBank/DDBJ databases">
        <title>Massive genome expansion in bonnet fungi (Mycena s.s.) driven by repeated elements and novel gene families across ecological guilds.</title>
        <authorList>
            <consortium name="Lawrence Berkeley National Laboratory"/>
            <person name="Harder C.B."/>
            <person name="Miyauchi S."/>
            <person name="Viragh M."/>
            <person name="Kuo A."/>
            <person name="Thoen E."/>
            <person name="Andreopoulos B."/>
            <person name="Lu D."/>
            <person name="Skrede I."/>
            <person name="Drula E."/>
            <person name="Henrissat B."/>
            <person name="Morin E."/>
            <person name="Kohler A."/>
            <person name="Barry K."/>
            <person name="LaButti K."/>
            <person name="Morin E."/>
            <person name="Salamov A."/>
            <person name="Lipzen A."/>
            <person name="Mereny Z."/>
            <person name="Hegedus B."/>
            <person name="Baldrian P."/>
            <person name="Stursova M."/>
            <person name="Weitz H."/>
            <person name="Taylor A."/>
            <person name="Grigoriev I.V."/>
            <person name="Nagy L.G."/>
            <person name="Martin F."/>
            <person name="Kauserud H."/>
        </authorList>
    </citation>
    <scope>NUCLEOTIDE SEQUENCE</scope>
    <source>
        <strain evidence="2">9144</strain>
    </source>
</reference>
<dbReference type="Proteomes" id="UP001219525">
    <property type="component" value="Unassembled WGS sequence"/>
</dbReference>
<dbReference type="PANTHER" id="PTHR38644:SF1">
    <property type="entry name" value="EXPRESSED PROTEIN"/>
    <property type="match status" value="1"/>
</dbReference>
<evidence type="ECO:0000256" key="1">
    <source>
        <dbReference type="SAM" id="Phobius"/>
    </source>
</evidence>
<keyword evidence="1" id="KW-0812">Transmembrane</keyword>
<evidence type="ECO:0000313" key="3">
    <source>
        <dbReference type="Proteomes" id="UP001219525"/>
    </source>
</evidence>
<feature type="transmembrane region" description="Helical" evidence="1">
    <location>
        <begin position="464"/>
        <end position="486"/>
    </location>
</feature>
<protein>
    <submittedName>
        <fullName evidence="2">Uncharacterized protein</fullName>
    </submittedName>
</protein>
<comment type="caution">
    <text evidence="2">The sequence shown here is derived from an EMBL/GenBank/DDBJ whole genome shotgun (WGS) entry which is preliminary data.</text>
</comment>
<feature type="transmembrane region" description="Helical" evidence="1">
    <location>
        <begin position="492"/>
        <end position="512"/>
    </location>
</feature>
<gene>
    <name evidence="2" type="ORF">GGX14DRAFT_591612</name>
</gene>
<proteinExistence type="predicted"/>
<keyword evidence="3" id="KW-1185">Reference proteome</keyword>
<organism evidence="2 3">
    <name type="scientific">Mycena pura</name>
    <dbReference type="NCBI Taxonomy" id="153505"/>
    <lineage>
        <taxon>Eukaryota</taxon>
        <taxon>Fungi</taxon>
        <taxon>Dikarya</taxon>
        <taxon>Basidiomycota</taxon>
        <taxon>Agaricomycotina</taxon>
        <taxon>Agaricomycetes</taxon>
        <taxon>Agaricomycetidae</taxon>
        <taxon>Agaricales</taxon>
        <taxon>Marasmiineae</taxon>
        <taxon>Mycenaceae</taxon>
        <taxon>Mycena</taxon>
    </lineage>
</organism>
<keyword evidence="1" id="KW-0472">Membrane</keyword>
<dbReference type="PANTHER" id="PTHR38644">
    <property type="entry name" value="EXPRESSED PROTEIN"/>
    <property type="match status" value="1"/>
</dbReference>
<keyword evidence="1" id="KW-1133">Transmembrane helix</keyword>
<dbReference type="EMBL" id="JARJCW010000011">
    <property type="protein sequence ID" value="KAJ7219332.1"/>
    <property type="molecule type" value="Genomic_DNA"/>
</dbReference>
<evidence type="ECO:0000313" key="2">
    <source>
        <dbReference type="EMBL" id="KAJ7219332.1"/>
    </source>
</evidence>